<protein>
    <submittedName>
        <fullName evidence="1">DUF2889 domain-containing protein</fullName>
    </submittedName>
</protein>
<gene>
    <name evidence="1" type="ORF">HY730_03475</name>
</gene>
<dbReference type="Proteomes" id="UP000772181">
    <property type="component" value="Unassembled WGS sequence"/>
</dbReference>
<sequence length="286" mass="32598">IFLTLSDWQIRKADVDFVKAPYGQFCQTVKEKFPHVVGLKALPGFNKKINEVIGENHGCHHLVTSVIETMRTGRQLAIVPQSMIHLLDFQDSTKMRQLDLLLFPNIGNSCRAYNLENGSLVPGSGMTGLNASMYPIESQPAQSFERTKEIIALREDGHLKLGVHMQDNVHDVRLEVTVDTKENLIVNTTARFDRFPYYGICEEMIRLVTRLEGSRMESEIKEKIYKEIGGPRGCTHLVDFFIDLVNLYPFLKVSNGYLYNKAEPYSRKMVLSEFPSLKGTCRAFNF</sequence>
<proteinExistence type="predicted"/>
<feature type="non-terminal residue" evidence="1">
    <location>
        <position position="1"/>
    </location>
</feature>
<evidence type="ECO:0000313" key="1">
    <source>
        <dbReference type="EMBL" id="MBI4595421.1"/>
    </source>
</evidence>
<reference evidence="1" key="1">
    <citation type="submission" date="2020-07" db="EMBL/GenBank/DDBJ databases">
        <title>Huge and variable diversity of episymbiotic CPR bacteria and DPANN archaea in groundwater ecosystems.</title>
        <authorList>
            <person name="He C.Y."/>
            <person name="Keren R."/>
            <person name="Whittaker M."/>
            <person name="Farag I.F."/>
            <person name="Doudna J."/>
            <person name="Cate J.H.D."/>
            <person name="Banfield J.F."/>
        </authorList>
    </citation>
    <scope>NUCLEOTIDE SEQUENCE</scope>
    <source>
        <strain evidence="1">NC_groundwater_1482_Ag_S-0.65um_47_24</strain>
    </source>
</reference>
<accession>A0A933GL43</accession>
<dbReference type="InterPro" id="IPR021312">
    <property type="entry name" value="DUF2889"/>
</dbReference>
<dbReference type="AlphaFoldDB" id="A0A933GL43"/>
<organism evidence="1 2">
    <name type="scientific">Tectimicrobiota bacterium</name>
    <dbReference type="NCBI Taxonomy" id="2528274"/>
    <lineage>
        <taxon>Bacteria</taxon>
        <taxon>Pseudomonadati</taxon>
        <taxon>Nitrospinota/Tectimicrobiota group</taxon>
        <taxon>Candidatus Tectimicrobiota</taxon>
    </lineage>
</organism>
<dbReference type="EMBL" id="JACQWF010000154">
    <property type="protein sequence ID" value="MBI4595421.1"/>
    <property type="molecule type" value="Genomic_DNA"/>
</dbReference>
<dbReference type="Pfam" id="PF11136">
    <property type="entry name" value="DUF2889"/>
    <property type="match status" value="2"/>
</dbReference>
<evidence type="ECO:0000313" key="2">
    <source>
        <dbReference type="Proteomes" id="UP000772181"/>
    </source>
</evidence>
<name>A0A933GL43_UNCTE</name>
<comment type="caution">
    <text evidence="1">The sequence shown here is derived from an EMBL/GenBank/DDBJ whole genome shotgun (WGS) entry which is preliminary data.</text>
</comment>